<accession>A0AA88UD00</accession>
<dbReference type="InterPro" id="IPR053057">
    <property type="entry name" value="XLG_GTP-binding"/>
</dbReference>
<dbReference type="Gene3D" id="1.10.400.10">
    <property type="entry name" value="GI Alpha 1, domain 2-like"/>
    <property type="match status" value="1"/>
</dbReference>
<dbReference type="PRINTS" id="PR00318">
    <property type="entry name" value="GPROTEINA"/>
</dbReference>
<dbReference type="GO" id="GO:0007186">
    <property type="term" value="P:G protein-coupled receptor signaling pathway"/>
    <property type="evidence" value="ECO:0007669"/>
    <property type="project" value="InterPro"/>
</dbReference>
<evidence type="ECO:0000256" key="7">
    <source>
        <dbReference type="SAM" id="MobiDB-lite"/>
    </source>
</evidence>
<dbReference type="InterPro" id="IPR011025">
    <property type="entry name" value="GproteinA_insert"/>
</dbReference>
<dbReference type="InterPro" id="IPR027417">
    <property type="entry name" value="P-loop_NTPase"/>
</dbReference>
<feature type="binding site" evidence="5">
    <location>
        <begin position="714"/>
        <end position="718"/>
    </location>
    <ligand>
        <name>GTP</name>
        <dbReference type="ChEBI" id="CHEBI:37565"/>
    </ligand>
</feature>
<dbReference type="Pfam" id="PF00503">
    <property type="entry name" value="G-alpha"/>
    <property type="match status" value="1"/>
</dbReference>
<feature type="compositionally biased region" description="Polar residues" evidence="7">
    <location>
        <begin position="169"/>
        <end position="181"/>
    </location>
</feature>
<dbReference type="Gene3D" id="3.40.50.300">
    <property type="entry name" value="P-loop containing nucleotide triphosphate hydrolases"/>
    <property type="match status" value="1"/>
</dbReference>
<evidence type="ECO:0000313" key="9">
    <source>
        <dbReference type="Proteomes" id="UP001187471"/>
    </source>
</evidence>
<keyword evidence="2 5" id="KW-0547">Nucleotide-binding</keyword>
<proteinExistence type="predicted"/>
<feature type="binding site" evidence="6">
    <location>
        <position position="692"/>
    </location>
    <ligand>
        <name>Mg(2+)</name>
        <dbReference type="ChEBI" id="CHEBI:18420"/>
    </ligand>
</feature>
<keyword evidence="4" id="KW-0807">Transducer</keyword>
<dbReference type="PANTHER" id="PTHR36486:SF4">
    <property type="entry name" value="PH DOMAIN-CONTAINING PROTEIN"/>
    <property type="match status" value="1"/>
</dbReference>
<dbReference type="GO" id="GO:0003924">
    <property type="term" value="F:GTPase activity"/>
    <property type="evidence" value="ECO:0007669"/>
    <property type="project" value="InterPro"/>
</dbReference>
<name>A0AA88UD00_9ASTE</name>
<dbReference type="AlphaFoldDB" id="A0AA88UD00"/>
<keyword evidence="9" id="KW-1185">Reference proteome</keyword>
<keyword evidence="1 6" id="KW-0479">Metal-binding</keyword>
<evidence type="ECO:0000313" key="8">
    <source>
        <dbReference type="EMBL" id="KAK2978373.1"/>
    </source>
</evidence>
<dbReference type="PANTHER" id="PTHR36486">
    <property type="entry name" value="OS01G0977800 PROTEIN"/>
    <property type="match status" value="1"/>
</dbReference>
<organism evidence="8 9">
    <name type="scientific">Escallonia rubra</name>
    <dbReference type="NCBI Taxonomy" id="112253"/>
    <lineage>
        <taxon>Eukaryota</taxon>
        <taxon>Viridiplantae</taxon>
        <taxon>Streptophyta</taxon>
        <taxon>Embryophyta</taxon>
        <taxon>Tracheophyta</taxon>
        <taxon>Spermatophyta</taxon>
        <taxon>Magnoliopsida</taxon>
        <taxon>eudicotyledons</taxon>
        <taxon>Gunneridae</taxon>
        <taxon>Pentapetalae</taxon>
        <taxon>asterids</taxon>
        <taxon>campanulids</taxon>
        <taxon>Escalloniales</taxon>
        <taxon>Escalloniaceae</taxon>
        <taxon>Escallonia</taxon>
    </lineage>
</organism>
<evidence type="ECO:0000256" key="4">
    <source>
        <dbReference type="ARBA" id="ARBA00023224"/>
    </source>
</evidence>
<dbReference type="EMBL" id="JAVXUO010001883">
    <property type="protein sequence ID" value="KAK2978373.1"/>
    <property type="molecule type" value="Genomic_DNA"/>
</dbReference>
<keyword evidence="6" id="KW-0460">Magnesium</keyword>
<evidence type="ECO:0000256" key="2">
    <source>
        <dbReference type="ARBA" id="ARBA00022741"/>
    </source>
</evidence>
<feature type="region of interest" description="Disordered" evidence="7">
    <location>
        <begin position="565"/>
        <end position="585"/>
    </location>
</feature>
<protein>
    <recommendedName>
        <fullName evidence="10">Extra-large guanine nucleotide-binding protein 1</fullName>
    </recommendedName>
</protein>
<dbReference type="FunFam" id="1.10.400.10:FF:000013">
    <property type="entry name" value="Extra-large guanine nucleotide-binding protein 2"/>
    <property type="match status" value="1"/>
</dbReference>
<dbReference type="GO" id="GO:0046872">
    <property type="term" value="F:metal ion binding"/>
    <property type="evidence" value="ECO:0007669"/>
    <property type="project" value="UniProtKB-KW"/>
</dbReference>
<feature type="binding site" evidence="5">
    <location>
        <begin position="686"/>
        <end position="692"/>
    </location>
    <ligand>
        <name>GTP</name>
        <dbReference type="ChEBI" id="CHEBI:37565"/>
    </ligand>
</feature>
<evidence type="ECO:0000256" key="6">
    <source>
        <dbReference type="PIRSR" id="PIRSR601019-2"/>
    </source>
</evidence>
<dbReference type="Proteomes" id="UP001187471">
    <property type="component" value="Unassembled WGS sequence"/>
</dbReference>
<gene>
    <name evidence="8" type="ORF">RJ640_016475</name>
</gene>
<sequence>MASLLRSILPIRPPKLDVEDEYNVDYSFAMEYTGPAVSYDIPRAVPVNVDRIPTAAMAATPSMLDHLSLPVIQPIVKRNSLGNKSPKGSKLGLEALDCSTAVCKSLDEMHSPSALGLLDEDELTPRVLDKIGSSSTLGFSDSRDVSHELSGSSDEGLHHDCKEGVGLGNYQNPVSWNSPAPSSEGSGDGEDCDEEVHFHENRTSTVTFCRPESNEIIVIEETDPDEPIAIQESQMAKLNVKKGLCHRCLKGNRFTEKEVCIVCNAKYCINCVLRAMGSMPEGRKCIACIGSRIDESSRRSLGKCSRLLKRLLTDREVKHIMNSEVSSEANQIPPVLVCVNGKPLCAEELGILQGCPNPPKKLKPGKYWYDKVSGLWGKEGQKPSQIISPQLVVGDPIMQNASNGNTKILINHREITKSELWMLQMAGIRCEGCPHFWLSADGSYQEEGQRNVLGRIWDKTGIKLVCAGLSLPVPPESMNSHGGKVVNVLDEVGTNHFEHKILEKFLLVGYDQSGADTIFKQAKFMYNGPFSEDERQSIKFMIQSSLYRYLGILLAGREQFEEESFAEMRRKQRDQPGPSGYSDQIGEETIYSISPRLKPFSDWLLQVMTSGNLEAIFPAATREYAPLVEELWKDKAFQATYSRRMELDTLPIVANRFLDRVSSASECLLAVEISRTDYEPSDLDILSAEGTTSSNGLACVEFSFPKSTQDSFMDSADQNDPLPRYQLMRVHTSSLGKNCKWLEMFEDVGVVLYCVALTDYDQFSTDINGVRTNKLSASKKLFESIVTHPTFDKKDFLLVLTKFDLLEEKIDRVPLTQCDWFHDFNPVLSVHPNSSATNYTNPSLAQRAFHYVAVKFKTMFHSLTGRKLYVSPVSELNPVSVDAALRYGREIIKWDHEKPCVTANELSSGSLEASNTSSFP</sequence>
<dbReference type="SMART" id="SM00275">
    <property type="entry name" value="G_alpha"/>
    <property type="match status" value="1"/>
</dbReference>
<dbReference type="PROSITE" id="PS51882">
    <property type="entry name" value="G_ALPHA"/>
    <property type="match status" value="1"/>
</dbReference>
<feature type="region of interest" description="Disordered" evidence="7">
    <location>
        <begin position="139"/>
        <end position="193"/>
    </location>
</feature>
<reference evidence="8" key="1">
    <citation type="submission" date="2022-12" db="EMBL/GenBank/DDBJ databases">
        <title>Draft genome assemblies for two species of Escallonia (Escalloniales).</title>
        <authorList>
            <person name="Chanderbali A."/>
            <person name="Dervinis C."/>
            <person name="Anghel I."/>
            <person name="Soltis D."/>
            <person name="Soltis P."/>
            <person name="Zapata F."/>
        </authorList>
    </citation>
    <scope>NUCLEOTIDE SEQUENCE</scope>
    <source>
        <strain evidence="8">UCBG92.1500</strain>
        <tissue evidence="8">Leaf</tissue>
    </source>
</reference>
<keyword evidence="3 5" id="KW-0342">GTP-binding</keyword>
<dbReference type="InterPro" id="IPR001019">
    <property type="entry name" value="Gprotein_alpha_su"/>
</dbReference>
<evidence type="ECO:0000256" key="3">
    <source>
        <dbReference type="ARBA" id="ARBA00023134"/>
    </source>
</evidence>
<evidence type="ECO:0000256" key="1">
    <source>
        <dbReference type="ARBA" id="ARBA00022723"/>
    </source>
</evidence>
<dbReference type="GO" id="GO:0005525">
    <property type="term" value="F:GTP binding"/>
    <property type="evidence" value="ECO:0007669"/>
    <property type="project" value="UniProtKB-KW"/>
</dbReference>
<dbReference type="SUPFAM" id="SSF47895">
    <property type="entry name" value="Transducin (alpha subunit), insertion domain"/>
    <property type="match status" value="1"/>
</dbReference>
<dbReference type="FunFam" id="3.40.50.300:FF:000692">
    <property type="entry name" value="Guanine nucleotide-binding protein subunit alpha"/>
    <property type="match status" value="1"/>
</dbReference>
<dbReference type="GO" id="GO:0031683">
    <property type="term" value="F:G-protein beta/gamma-subunit complex binding"/>
    <property type="evidence" value="ECO:0007669"/>
    <property type="project" value="InterPro"/>
</dbReference>
<dbReference type="SUPFAM" id="SSF52540">
    <property type="entry name" value="P-loop containing nucleoside triphosphate hydrolases"/>
    <property type="match status" value="1"/>
</dbReference>
<comment type="caution">
    <text evidence="8">The sequence shown here is derived from an EMBL/GenBank/DDBJ whole genome shotgun (WGS) entry which is preliminary data.</text>
</comment>
<evidence type="ECO:0008006" key="10">
    <source>
        <dbReference type="Google" id="ProtNLM"/>
    </source>
</evidence>
<evidence type="ECO:0000256" key="5">
    <source>
        <dbReference type="PIRSR" id="PIRSR601019-1"/>
    </source>
</evidence>